<dbReference type="InterPro" id="IPR005630">
    <property type="entry name" value="Terpene_synthase_metal-bd"/>
</dbReference>
<keyword evidence="3" id="KW-0479">Metal-binding</keyword>
<dbReference type="FunFam" id="1.50.10.130:FF:000001">
    <property type="entry name" value="Isoprene synthase, chloroplastic"/>
    <property type="match status" value="1"/>
</dbReference>
<dbReference type="Gene3D" id="1.10.600.10">
    <property type="entry name" value="Farnesyl Diphosphate Synthase"/>
    <property type="match status" value="1"/>
</dbReference>
<dbReference type="PANTHER" id="PTHR31225">
    <property type="entry name" value="OS04G0344100 PROTEIN-RELATED"/>
    <property type="match status" value="1"/>
</dbReference>
<dbReference type="Pfam" id="PF01397">
    <property type="entry name" value="Terpene_synth"/>
    <property type="match status" value="1"/>
</dbReference>
<feature type="compositionally biased region" description="Polar residues" evidence="7">
    <location>
        <begin position="17"/>
        <end position="28"/>
    </location>
</feature>
<evidence type="ECO:0000256" key="2">
    <source>
        <dbReference type="ARBA" id="ARBA00001946"/>
    </source>
</evidence>
<dbReference type="ExpressionAtlas" id="A0A5S9XT42">
    <property type="expression patterns" value="baseline and differential"/>
</dbReference>
<evidence type="ECO:0000256" key="3">
    <source>
        <dbReference type="ARBA" id="ARBA00022723"/>
    </source>
</evidence>
<dbReference type="Gene3D" id="1.50.10.130">
    <property type="entry name" value="Terpene synthase, N-terminal domain"/>
    <property type="match status" value="1"/>
</dbReference>
<evidence type="ECO:0000313" key="11">
    <source>
        <dbReference type="Proteomes" id="UP000434276"/>
    </source>
</evidence>
<dbReference type="GO" id="GO:0016102">
    <property type="term" value="P:diterpenoid biosynthetic process"/>
    <property type="evidence" value="ECO:0007669"/>
    <property type="project" value="InterPro"/>
</dbReference>
<dbReference type="SUPFAM" id="SSF48239">
    <property type="entry name" value="Terpenoid cyclases/Protein prenyltransferases"/>
    <property type="match status" value="1"/>
</dbReference>
<dbReference type="PANTHER" id="PTHR31225:SF255">
    <property type="entry name" value="TERPENOID SYNTHASE 3, CHLOROPLASTIC"/>
    <property type="match status" value="1"/>
</dbReference>
<protein>
    <submittedName>
        <fullName evidence="10">Uncharacterized protein</fullName>
    </submittedName>
</protein>
<dbReference type="FunFam" id="1.10.600.10:FF:000007">
    <property type="entry name" value="Isoprene synthase, chloroplastic"/>
    <property type="match status" value="1"/>
</dbReference>
<dbReference type="GO" id="GO:0000287">
    <property type="term" value="F:magnesium ion binding"/>
    <property type="evidence" value="ECO:0007669"/>
    <property type="project" value="InterPro"/>
</dbReference>
<comment type="cofactor">
    <cofactor evidence="1">
        <name>Mn(2+)</name>
        <dbReference type="ChEBI" id="CHEBI:29035"/>
    </cofactor>
</comment>
<organism evidence="10 11">
    <name type="scientific">Arabidopsis thaliana</name>
    <name type="common">Mouse-ear cress</name>
    <dbReference type="NCBI Taxonomy" id="3702"/>
    <lineage>
        <taxon>Eukaryota</taxon>
        <taxon>Viridiplantae</taxon>
        <taxon>Streptophyta</taxon>
        <taxon>Embryophyta</taxon>
        <taxon>Tracheophyta</taxon>
        <taxon>Spermatophyta</taxon>
        <taxon>Magnoliopsida</taxon>
        <taxon>eudicotyledons</taxon>
        <taxon>Gunneridae</taxon>
        <taxon>Pentapetalae</taxon>
        <taxon>rosids</taxon>
        <taxon>malvids</taxon>
        <taxon>Brassicales</taxon>
        <taxon>Brassicaceae</taxon>
        <taxon>Camelineae</taxon>
        <taxon>Arabidopsis</taxon>
    </lineage>
</organism>
<evidence type="ECO:0000256" key="7">
    <source>
        <dbReference type="SAM" id="MobiDB-lite"/>
    </source>
</evidence>
<reference evidence="10 11" key="1">
    <citation type="submission" date="2019-12" db="EMBL/GenBank/DDBJ databases">
        <authorList>
            <person name="Jiao W.-B."/>
            <person name="Schneeberger K."/>
        </authorList>
    </citation>
    <scope>NUCLEOTIDE SEQUENCE [LARGE SCALE GENOMIC DNA]</scope>
    <source>
        <strain evidence="11">cv. C24</strain>
    </source>
</reference>
<evidence type="ECO:0000256" key="4">
    <source>
        <dbReference type="ARBA" id="ARBA00022842"/>
    </source>
</evidence>
<dbReference type="Pfam" id="PF03936">
    <property type="entry name" value="Terpene_synth_C"/>
    <property type="match status" value="1"/>
</dbReference>
<dbReference type="InterPro" id="IPR008949">
    <property type="entry name" value="Isoprenoid_synthase_dom_sf"/>
</dbReference>
<dbReference type="InterPro" id="IPR034741">
    <property type="entry name" value="Terpene_cyclase-like_1_C"/>
</dbReference>
<dbReference type="InterPro" id="IPR044814">
    <property type="entry name" value="Terpene_cyclase_plant_C1"/>
</dbReference>
<evidence type="ECO:0000313" key="10">
    <source>
        <dbReference type="EMBL" id="CAA0395512.1"/>
    </source>
</evidence>
<dbReference type="InterPro" id="IPR050148">
    <property type="entry name" value="Terpene_synthase-like"/>
</dbReference>
<proteinExistence type="predicted"/>
<dbReference type="OrthoDB" id="1936865at2759"/>
<keyword evidence="5" id="KW-0464">Manganese</keyword>
<name>A0A5S9XT42_ARATH</name>
<dbReference type="SFLD" id="SFLDS00005">
    <property type="entry name" value="Isoprenoid_Synthase_Type_I"/>
    <property type="match status" value="1"/>
</dbReference>
<feature type="compositionally biased region" description="Basic residues" evidence="7">
    <location>
        <begin position="1"/>
        <end position="11"/>
    </location>
</feature>
<evidence type="ECO:0000259" key="8">
    <source>
        <dbReference type="Pfam" id="PF01397"/>
    </source>
</evidence>
<evidence type="ECO:0000256" key="5">
    <source>
        <dbReference type="ARBA" id="ARBA00023211"/>
    </source>
</evidence>
<feature type="region of interest" description="Disordered" evidence="7">
    <location>
        <begin position="1"/>
        <end position="28"/>
    </location>
</feature>
<evidence type="ECO:0000256" key="1">
    <source>
        <dbReference type="ARBA" id="ARBA00001936"/>
    </source>
</evidence>
<dbReference type="InterPro" id="IPR001906">
    <property type="entry name" value="Terpene_synth_N"/>
</dbReference>
<dbReference type="InterPro" id="IPR008930">
    <property type="entry name" value="Terpenoid_cyclase/PrenylTrfase"/>
</dbReference>
<dbReference type="SUPFAM" id="SSF48576">
    <property type="entry name" value="Terpenoid synthases"/>
    <property type="match status" value="1"/>
</dbReference>
<feature type="domain" description="Terpene synthase metal-binding" evidence="9">
    <location>
        <begin position="272"/>
        <end position="507"/>
    </location>
</feature>
<dbReference type="AlphaFoldDB" id="A0A5S9XT42"/>
<evidence type="ECO:0000259" key="9">
    <source>
        <dbReference type="Pfam" id="PF03936"/>
    </source>
</evidence>
<keyword evidence="6" id="KW-0456">Lyase</keyword>
<evidence type="ECO:0000256" key="6">
    <source>
        <dbReference type="ARBA" id="ARBA00023239"/>
    </source>
</evidence>
<dbReference type="Proteomes" id="UP000434276">
    <property type="component" value="Unassembled WGS sequence"/>
</dbReference>
<dbReference type="InterPro" id="IPR036965">
    <property type="entry name" value="Terpene_synth_N_sf"/>
</dbReference>
<dbReference type="GO" id="GO:0010333">
    <property type="term" value="F:terpene synthase activity"/>
    <property type="evidence" value="ECO:0007669"/>
    <property type="project" value="InterPro"/>
</dbReference>
<gene>
    <name evidence="10" type="ORF">C24_LOCUS18258</name>
</gene>
<dbReference type="SFLD" id="SFLDG01019">
    <property type="entry name" value="Terpene_Cyclase_Like_1_C_Termi"/>
    <property type="match status" value="1"/>
</dbReference>
<accession>A0A5S9XT42</accession>
<sequence>MPKRQAQRRFTRKTDSKTPSQPLVSRRSANYQPSLWQHEYLLSLGNTYVKEDNVERVTLLKQEVSKMLNETEGLLEQLELIDTLQRLGVSYHFEQEIKKTLTNVHVKNVRAHKNRIDRNRWGDLYATALEFRLLRQHGFSIAQDVFDGNIGVDLDDKDIKGILSLYEASYLSTRIDTKLKETIYYTTKRLRKFVEVNKNETKSYTLRRMVIHALEMPYHRRVGRLEARWYIEVYGERHDMNPILLELAKLDFNFVQAIHQDELKSLSSWWSKTGLTKHLDFVRDRITEGYFSSVGVMYEPEFAYHRQMLTKVFMLITTIDDIYDIYGTLEELQLFTTIVEKWDVNRLEELPNYMKLCFLCLVNEINQIGYFVLRDKGFNVIPYLKESWADMCTTFLKEAKWYKSGYKPNFEEYMQNGWITSSVPTILLHLFCLLSDQTLDILGSYNHSVVRSSATILRLANDLATSSEELARGDTMKSVQCHMHETGASEAESRAYIQGIIGVAWDDLNMEKKSCRLHQGFLEAAANLGRVAQCVYQYGDGHGCPDKAKTVNHVRSLLVHPLPLN</sequence>
<dbReference type="CDD" id="cd00684">
    <property type="entry name" value="Terpene_cyclase_plant_C1"/>
    <property type="match status" value="1"/>
</dbReference>
<feature type="domain" description="Terpene synthase N-terminal" evidence="8">
    <location>
        <begin position="36"/>
        <end position="214"/>
    </location>
</feature>
<keyword evidence="4" id="KW-0460">Magnesium</keyword>
<dbReference type="EMBL" id="CACSHJ010000095">
    <property type="protein sequence ID" value="CAA0395512.1"/>
    <property type="molecule type" value="Genomic_DNA"/>
</dbReference>
<comment type="cofactor">
    <cofactor evidence="2">
        <name>Mg(2+)</name>
        <dbReference type="ChEBI" id="CHEBI:18420"/>
    </cofactor>
</comment>